<dbReference type="InterPro" id="IPR001296">
    <property type="entry name" value="Glyco_trans_1"/>
</dbReference>
<dbReference type="PANTHER" id="PTHR12526:SF630">
    <property type="entry name" value="GLYCOSYLTRANSFERASE"/>
    <property type="match status" value="1"/>
</dbReference>
<dbReference type="Pfam" id="PF00534">
    <property type="entry name" value="Glycos_transf_1"/>
    <property type="match status" value="1"/>
</dbReference>
<dbReference type="GO" id="GO:0016757">
    <property type="term" value="F:glycosyltransferase activity"/>
    <property type="evidence" value="ECO:0007669"/>
    <property type="project" value="InterPro"/>
</dbReference>
<feature type="domain" description="Glycosyltransferase subfamily 4-like N-terminal" evidence="2">
    <location>
        <begin position="67"/>
        <end position="168"/>
    </location>
</feature>
<dbReference type="RefSeq" id="WP_207970180.1">
    <property type="nucleotide sequence ID" value="NZ_JAGBKN010000028.1"/>
</dbReference>
<evidence type="ECO:0000259" key="1">
    <source>
        <dbReference type="Pfam" id="PF00534"/>
    </source>
</evidence>
<dbReference type="EMBL" id="JAGBKN010000028">
    <property type="protein sequence ID" value="MBO1517763.1"/>
    <property type="molecule type" value="Genomic_DNA"/>
</dbReference>
<dbReference type="GO" id="GO:1901135">
    <property type="term" value="P:carbohydrate derivative metabolic process"/>
    <property type="evidence" value="ECO:0007669"/>
    <property type="project" value="UniProtKB-ARBA"/>
</dbReference>
<dbReference type="SUPFAM" id="SSF53756">
    <property type="entry name" value="UDP-Glycosyltransferase/glycogen phosphorylase"/>
    <property type="match status" value="1"/>
</dbReference>
<dbReference type="Gene3D" id="3.40.50.2000">
    <property type="entry name" value="Glycogen Phosphorylase B"/>
    <property type="match status" value="2"/>
</dbReference>
<dbReference type="AlphaFoldDB" id="A0AAW4IQM6"/>
<sequence>MRVLHFVTGGFSGATKVAIDLVEAHNQIESTDNLLVLRRKKTTVAEKLTELEEKGIDYQIVTGKTHLATVHELKKLCKQWRPDILVAHGFPEHLLGRRAGLLAQVPYLVQVEHNSKERYTPWTRHQTRKLSKSTASIVAVSEGVAQVLSAQGLHAPIHAIPNGIDTTRFGGAHPVAVHQRPQDLIMVGRYAKSKDHVTLIEALQQLKQKGITPTLTLVGSGRKRYQKRIHDLVARYELQDQVTFIEYSSEVEKLLRQHKVFVMSSRFEGLNLAVLEAMASGCVLVGSTAMGVKELIDDKADGFLFPIGDSAALADILETVLSDPKNYQAFAHAAREKVLKHYDKKHVTQAYYELFQSLLSNS</sequence>
<name>A0AAW4IQM6_9GAMM</name>
<dbReference type="PANTHER" id="PTHR12526">
    <property type="entry name" value="GLYCOSYLTRANSFERASE"/>
    <property type="match status" value="1"/>
</dbReference>
<dbReference type="CDD" id="cd03801">
    <property type="entry name" value="GT4_PimA-like"/>
    <property type="match status" value="1"/>
</dbReference>
<protein>
    <submittedName>
        <fullName evidence="3">Glycosyltransferase family 4 protein</fullName>
    </submittedName>
</protein>
<evidence type="ECO:0000313" key="3">
    <source>
        <dbReference type="EMBL" id="MBO1517763.1"/>
    </source>
</evidence>
<evidence type="ECO:0000259" key="2">
    <source>
        <dbReference type="Pfam" id="PF13439"/>
    </source>
</evidence>
<dbReference type="Proteomes" id="UP000664161">
    <property type="component" value="Unassembled WGS sequence"/>
</dbReference>
<gene>
    <name evidence="3" type="ORF">J3491_10520</name>
</gene>
<organism evidence="3 4">
    <name type="scientific">Psychrobacter halodurans</name>
    <dbReference type="NCBI Taxonomy" id="2818439"/>
    <lineage>
        <taxon>Bacteria</taxon>
        <taxon>Pseudomonadati</taxon>
        <taxon>Pseudomonadota</taxon>
        <taxon>Gammaproteobacteria</taxon>
        <taxon>Moraxellales</taxon>
        <taxon>Moraxellaceae</taxon>
        <taxon>Psychrobacter</taxon>
    </lineage>
</organism>
<comment type="caution">
    <text evidence="3">The sequence shown here is derived from an EMBL/GenBank/DDBJ whole genome shotgun (WGS) entry which is preliminary data.</text>
</comment>
<reference evidence="3 4" key="1">
    <citation type="submission" date="2021-03" db="EMBL/GenBank/DDBJ databases">
        <authorList>
            <person name="Shang D.-D."/>
            <person name="Du Z.-J."/>
            <person name="Chen G.-J."/>
        </authorList>
    </citation>
    <scope>NUCLEOTIDE SEQUENCE [LARGE SCALE GENOMIC DNA]</scope>
    <source>
        <strain evidence="3 4">F2608</strain>
    </source>
</reference>
<dbReference type="Pfam" id="PF13439">
    <property type="entry name" value="Glyco_transf_4"/>
    <property type="match status" value="1"/>
</dbReference>
<evidence type="ECO:0000313" key="4">
    <source>
        <dbReference type="Proteomes" id="UP000664161"/>
    </source>
</evidence>
<keyword evidence="4" id="KW-1185">Reference proteome</keyword>
<proteinExistence type="predicted"/>
<feature type="domain" description="Glycosyl transferase family 1" evidence="1">
    <location>
        <begin position="180"/>
        <end position="336"/>
    </location>
</feature>
<dbReference type="InterPro" id="IPR028098">
    <property type="entry name" value="Glyco_trans_4-like_N"/>
</dbReference>
<accession>A0AAW4IQM6</accession>